<organism evidence="9 10">
    <name type="scientific">Acanthosepion pharaonis</name>
    <name type="common">Pharaoh cuttlefish</name>
    <name type="synonym">Sepia pharaonis</name>
    <dbReference type="NCBI Taxonomy" id="158019"/>
    <lineage>
        <taxon>Eukaryota</taxon>
        <taxon>Metazoa</taxon>
        <taxon>Spiralia</taxon>
        <taxon>Lophotrochozoa</taxon>
        <taxon>Mollusca</taxon>
        <taxon>Cephalopoda</taxon>
        <taxon>Coleoidea</taxon>
        <taxon>Decapodiformes</taxon>
        <taxon>Sepiida</taxon>
        <taxon>Sepiina</taxon>
        <taxon>Sepiidae</taxon>
        <taxon>Acanthosepion</taxon>
    </lineage>
</organism>
<evidence type="ECO:0000256" key="5">
    <source>
        <dbReference type="ARBA" id="ARBA00023157"/>
    </source>
</evidence>
<dbReference type="EMBL" id="CAHIKZ030003794">
    <property type="protein sequence ID" value="CAE1304231.1"/>
    <property type="molecule type" value="Genomic_DNA"/>
</dbReference>
<dbReference type="GO" id="GO:0030674">
    <property type="term" value="F:protein-macromolecule adaptor activity"/>
    <property type="evidence" value="ECO:0007669"/>
    <property type="project" value="TreeGrafter"/>
</dbReference>
<dbReference type="SMART" id="SM00186">
    <property type="entry name" value="FBG"/>
    <property type="match status" value="1"/>
</dbReference>
<keyword evidence="2" id="KW-0964">Secreted</keyword>
<name>A0A812DPV0_ACAPH</name>
<dbReference type="PANTHER" id="PTHR47221">
    <property type="entry name" value="FIBRINOGEN ALPHA CHAIN"/>
    <property type="match status" value="1"/>
</dbReference>
<evidence type="ECO:0000256" key="7">
    <source>
        <dbReference type="SAM" id="SignalP"/>
    </source>
</evidence>
<keyword evidence="4" id="KW-0175">Coiled coil</keyword>
<dbReference type="PROSITE" id="PS51406">
    <property type="entry name" value="FIBRINOGEN_C_2"/>
    <property type="match status" value="1"/>
</dbReference>
<gene>
    <name evidence="9" type="ORF">SPHA_56801</name>
</gene>
<comment type="caution">
    <text evidence="9">The sequence shown here is derived from an EMBL/GenBank/DDBJ whole genome shotgun (WGS) entry which is preliminary data.</text>
</comment>
<proteinExistence type="predicted"/>
<dbReference type="OrthoDB" id="6345539at2759"/>
<evidence type="ECO:0000256" key="2">
    <source>
        <dbReference type="ARBA" id="ARBA00022525"/>
    </source>
</evidence>
<evidence type="ECO:0000256" key="4">
    <source>
        <dbReference type="ARBA" id="ARBA00023054"/>
    </source>
</evidence>
<accession>A0A812DPV0</accession>
<evidence type="ECO:0000256" key="1">
    <source>
        <dbReference type="ARBA" id="ARBA00004613"/>
    </source>
</evidence>
<reference evidence="9" key="1">
    <citation type="submission" date="2021-01" db="EMBL/GenBank/DDBJ databases">
        <authorList>
            <person name="Li R."/>
            <person name="Bekaert M."/>
        </authorList>
    </citation>
    <scope>NUCLEOTIDE SEQUENCE</scope>
    <source>
        <strain evidence="9">Farmed</strain>
    </source>
</reference>
<feature type="signal peptide" evidence="7">
    <location>
        <begin position="1"/>
        <end position="18"/>
    </location>
</feature>
<dbReference type="Gene3D" id="3.90.215.10">
    <property type="entry name" value="Gamma Fibrinogen, chain A, domain 1"/>
    <property type="match status" value="1"/>
</dbReference>
<dbReference type="InterPro" id="IPR037579">
    <property type="entry name" value="FIB_ANG-like"/>
</dbReference>
<dbReference type="AlphaFoldDB" id="A0A812DPV0"/>
<keyword evidence="6" id="KW-0325">Glycoprotein</keyword>
<dbReference type="InterPro" id="IPR036056">
    <property type="entry name" value="Fibrinogen-like_C"/>
</dbReference>
<dbReference type="Proteomes" id="UP000597762">
    <property type="component" value="Unassembled WGS sequence"/>
</dbReference>
<feature type="domain" description="Fibrinogen C-terminal" evidence="8">
    <location>
        <begin position="74"/>
        <end position="167"/>
    </location>
</feature>
<evidence type="ECO:0000259" key="8">
    <source>
        <dbReference type="PROSITE" id="PS51406"/>
    </source>
</evidence>
<dbReference type="Pfam" id="PF00147">
    <property type="entry name" value="Fibrinogen_C"/>
    <property type="match status" value="1"/>
</dbReference>
<protein>
    <recommendedName>
        <fullName evidence="8">Fibrinogen C-terminal domain-containing protein</fullName>
    </recommendedName>
</protein>
<evidence type="ECO:0000256" key="6">
    <source>
        <dbReference type="ARBA" id="ARBA00023180"/>
    </source>
</evidence>
<dbReference type="GO" id="GO:0005201">
    <property type="term" value="F:extracellular matrix structural constituent"/>
    <property type="evidence" value="ECO:0007669"/>
    <property type="project" value="TreeGrafter"/>
</dbReference>
<dbReference type="InterPro" id="IPR014716">
    <property type="entry name" value="Fibrinogen_a/b/g_C_1"/>
</dbReference>
<feature type="chain" id="PRO_5032495944" description="Fibrinogen C-terminal domain-containing protein" evidence="7">
    <location>
        <begin position="19"/>
        <end position="192"/>
    </location>
</feature>
<dbReference type="GO" id="GO:0005577">
    <property type="term" value="C:fibrinogen complex"/>
    <property type="evidence" value="ECO:0007669"/>
    <property type="project" value="TreeGrafter"/>
</dbReference>
<keyword evidence="10" id="KW-1185">Reference proteome</keyword>
<evidence type="ECO:0000313" key="10">
    <source>
        <dbReference type="Proteomes" id="UP000597762"/>
    </source>
</evidence>
<evidence type="ECO:0000313" key="9">
    <source>
        <dbReference type="EMBL" id="CAE1304231.1"/>
    </source>
</evidence>
<dbReference type="PANTHER" id="PTHR47221:SF6">
    <property type="entry name" value="FIBRINOGEN ALPHA CHAIN"/>
    <property type="match status" value="1"/>
</dbReference>
<dbReference type="GO" id="GO:0034116">
    <property type="term" value="P:positive regulation of heterotypic cell-cell adhesion"/>
    <property type="evidence" value="ECO:0007669"/>
    <property type="project" value="TreeGrafter"/>
</dbReference>
<dbReference type="SUPFAM" id="SSF56496">
    <property type="entry name" value="Fibrinogen C-terminal domain-like"/>
    <property type="match status" value="1"/>
</dbReference>
<comment type="subcellular location">
    <subcellularLocation>
        <location evidence="1">Secreted</location>
    </subcellularLocation>
</comment>
<keyword evidence="3 7" id="KW-0732">Signal</keyword>
<keyword evidence="5" id="KW-1015">Disulfide bond</keyword>
<evidence type="ECO:0000256" key="3">
    <source>
        <dbReference type="ARBA" id="ARBA00022729"/>
    </source>
</evidence>
<sequence length="192" mass="22256">MCVIFLLCCALTTNFIRCERQTDISKWYSDMMSRGAFDGELSTEQLVTKKQIEIEKAAEKSKENIASKKPLYEDPENKDPKDCYELYQKSNSRNGAYKIKPAGFKKFIEVFCDMKCGGWTVIQRRQGGTTNFFRDWNMYKKGFGGVYGEHWIGNDIIHQLTNQKQYVRELISIINSGNSTFINIYATDHNHI</sequence>
<dbReference type="InterPro" id="IPR002181">
    <property type="entry name" value="Fibrinogen_a/b/g_C_dom"/>
</dbReference>